<reference evidence="10" key="1">
    <citation type="submission" date="2020-10" db="EMBL/GenBank/DDBJ databases">
        <authorList>
            <person name="Gilroy R."/>
        </authorList>
    </citation>
    <scope>NUCLEOTIDE SEQUENCE</scope>
    <source>
        <strain evidence="10">B1-15692</strain>
    </source>
</reference>
<evidence type="ECO:0000259" key="9">
    <source>
        <dbReference type="SMART" id="SM00977"/>
    </source>
</evidence>
<evidence type="ECO:0000313" key="11">
    <source>
        <dbReference type="Proteomes" id="UP000823660"/>
    </source>
</evidence>
<protein>
    <recommendedName>
        <fullName evidence="8">tRNA(Ile)-lysidine synthase</fullName>
        <ecNumber evidence="8">6.3.4.19</ecNumber>
    </recommendedName>
    <alternativeName>
        <fullName evidence="8">tRNA(Ile)-2-lysyl-cytidine synthase</fullName>
    </alternativeName>
    <alternativeName>
        <fullName evidence="8">tRNA(Ile)-lysidine synthetase</fullName>
    </alternativeName>
</protein>
<evidence type="ECO:0000256" key="7">
    <source>
        <dbReference type="ARBA" id="ARBA00048539"/>
    </source>
</evidence>
<comment type="similarity">
    <text evidence="8">Belongs to the tRNA(Ile)-lysidine synthase family.</text>
</comment>
<evidence type="ECO:0000256" key="4">
    <source>
        <dbReference type="ARBA" id="ARBA00022694"/>
    </source>
</evidence>
<evidence type="ECO:0000256" key="1">
    <source>
        <dbReference type="ARBA" id="ARBA00004496"/>
    </source>
</evidence>
<dbReference type="Gene3D" id="3.40.50.620">
    <property type="entry name" value="HUPs"/>
    <property type="match status" value="1"/>
</dbReference>
<dbReference type="NCBIfam" id="TIGR02432">
    <property type="entry name" value="lysidine_TilS_N"/>
    <property type="match status" value="1"/>
</dbReference>
<dbReference type="HAMAP" id="MF_01161">
    <property type="entry name" value="tRNA_Ile_lys_synt"/>
    <property type="match status" value="1"/>
</dbReference>
<keyword evidence="3 8" id="KW-0436">Ligase</keyword>
<keyword evidence="4 8" id="KW-0819">tRNA processing</keyword>
<keyword evidence="5 8" id="KW-0547">Nucleotide-binding</keyword>
<feature type="domain" description="Lysidine-tRNA(Ile) synthetase C-terminal" evidence="9">
    <location>
        <begin position="416"/>
        <end position="499"/>
    </location>
</feature>
<keyword evidence="2 8" id="KW-0963">Cytoplasm</keyword>
<dbReference type="SMART" id="SM00977">
    <property type="entry name" value="TilS_C"/>
    <property type="match status" value="1"/>
</dbReference>
<dbReference type="EMBL" id="JADIMH010000068">
    <property type="protein sequence ID" value="MBO8468058.1"/>
    <property type="molecule type" value="Genomic_DNA"/>
</dbReference>
<dbReference type="InterPro" id="IPR014729">
    <property type="entry name" value="Rossmann-like_a/b/a_fold"/>
</dbReference>
<dbReference type="PANTHER" id="PTHR43033:SF1">
    <property type="entry name" value="TRNA(ILE)-LYSIDINE SYNTHASE-RELATED"/>
    <property type="match status" value="1"/>
</dbReference>
<dbReference type="GO" id="GO:0032267">
    <property type="term" value="F:tRNA(Ile)-lysidine synthase activity"/>
    <property type="evidence" value="ECO:0007669"/>
    <property type="project" value="UniProtKB-EC"/>
</dbReference>
<comment type="subcellular location">
    <subcellularLocation>
        <location evidence="1 8">Cytoplasm</location>
    </subcellularLocation>
</comment>
<keyword evidence="6 8" id="KW-0067">ATP-binding</keyword>
<evidence type="ECO:0000256" key="5">
    <source>
        <dbReference type="ARBA" id="ARBA00022741"/>
    </source>
</evidence>
<comment type="catalytic activity">
    <reaction evidence="7 8">
        <text>cytidine(34) in tRNA(Ile2) + L-lysine + ATP = lysidine(34) in tRNA(Ile2) + AMP + diphosphate + H(+)</text>
        <dbReference type="Rhea" id="RHEA:43744"/>
        <dbReference type="Rhea" id="RHEA-COMP:10625"/>
        <dbReference type="Rhea" id="RHEA-COMP:10670"/>
        <dbReference type="ChEBI" id="CHEBI:15378"/>
        <dbReference type="ChEBI" id="CHEBI:30616"/>
        <dbReference type="ChEBI" id="CHEBI:32551"/>
        <dbReference type="ChEBI" id="CHEBI:33019"/>
        <dbReference type="ChEBI" id="CHEBI:82748"/>
        <dbReference type="ChEBI" id="CHEBI:83665"/>
        <dbReference type="ChEBI" id="CHEBI:456215"/>
        <dbReference type="EC" id="6.3.4.19"/>
    </reaction>
</comment>
<comment type="function">
    <text evidence="8">Ligates lysine onto the cytidine present at position 34 of the AUA codon-specific tRNA(Ile) that contains the anticodon CAU, in an ATP-dependent manner. Cytidine is converted to lysidine, thus changing the amino acid specificity of the tRNA from methionine to isoleucine.</text>
</comment>
<evidence type="ECO:0000313" key="10">
    <source>
        <dbReference type="EMBL" id="MBO8468058.1"/>
    </source>
</evidence>
<dbReference type="GO" id="GO:0005524">
    <property type="term" value="F:ATP binding"/>
    <property type="evidence" value="ECO:0007669"/>
    <property type="project" value="UniProtKB-UniRule"/>
</dbReference>
<dbReference type="GO" id="GO:0006400">
    <property type="term" value="P:tRNA modification"/>
    <property type="evidence" value="ECO:0007669"/>
    <property type="project" value="UniProtKB-UniRule"/>
</dbReference>
<organism evidence="10 11">
    <name type="scientific">Candidatus Cryptobacteroides faecipullorum</name>
    <dbReference type="NCBI Taxonomy" id="2840764"/>
    <lineage>
        <taxon>Bacteria</taxon>
        <taxon>Pseudomonadati</taxon>
        <taxon>Bacteroidota</taxon>
        <taxon>Bacteroidia</taxon>
        <taxon>Bacteroidales</taxon>
        <taxon>Candidatus Cryptobacteroides</taxon>
    </lineage>
</organism>
<evidence type="ECO:0000256" key="6">
    <source>
        <dbReference type="ARBA" id="ARBA00022840"/>
    </source>
</evidence>
<dbReference type="NCBIfam" id="TIGR02433">
    <property type="entry name" value="lysidine_TilS_C"/>
    <property type="match status" value="1"/>
</dbReference>
<dbReference type="InterPro" id="IPR012795">
    <property type="entry name" value="tRNA_Ile_lys_synt_N"/>
</dbReference>
<dbReference type="PANTHER" id="PTHR43033">
    <property type="entry name" value="TRNA(ILE)-LYSIDINE SYNTHASE-RELATED"/>
    <property type="match status" value="1"/>
</dbReference>
<name>A0A9D9IA98_9BACT</name>
<dbReference type="EC" id="6.3.4.19" evidence="8"/>
<dbReference type="InterPro" id="IPR011063">
    <property type="entry name" value="TilS/TtcA_N"/>
</dbReference>
<proteinExistence type="inferred from homology"/>
<dbReference type="SUPFAM" id="SSF52402">
    <property type="entry name" value="Adenine nucleotide alpha hydrolases-like"/>
    <property type="match status" value="1"/>
</dbReference>
<dbReference type="GO" id="GO:0005737">
    <property type="term" value="C:cytoplasm"/>
    <property type="evidence" value="ECO:0007669"/>
    <property type="project" value="UniProtKB-SubCell"/>
</dbReference>
<dbReference type="InterPro" id="IPR012796">
    <property type="entry name" value="Lysidine-tRNA-synth_C"/>
</dbReference>
<gene>
    <name evidence="8 10" type="primary">tilS</name>
    <name evidence="10" type="ORF">IAB99_09950</name>
</gene>
<dbReference type="Proteomes" id="UP000823660">
    <property type="component" value="Unassembled WGS sequence"/>
</dbReference>
<sequence>MQRAFDSILAGLLGELVSRRPGLSSHTPSVLLAVSGGIDSMCMAELFKASGAGADFAVAHCNFSLRGEESDSDEKLVAEWAESNDVKIYRKRFDTLGYAALHGLSTEMAARELRYGWFSSLCEENGYDAVAVAHNANDNVETLFLNLLRGTGIKGLSGMKILSVVPEPASVPESGRIPLLRPLLGFTRKQIEGYVFAHKVKYRDDRTNFETEYKRNKIRNLVFPVLEQINPSFVRTINREMSYFSQIGRIADSYYESHERFLKGRRVIDIGILKDDPNWEYLLYRALDGYGFSSPVIYSIVDLLKSGRTVSGKIFNAQKYSAVTAGGKLLIEDRTDSEGTEGADALSGLRRKGTLPPAFAYPFRSGGETMTVHGPGSYCFNGVRFSVEVSERDSLATLKAPSGTLYFDSGKLPFPFLCRRWEKGDWMIPLGMKGRKKVSDLFTDLKYSLKDKSQSVIIVGGDCLSESGSGQGKRVSAVLGVRADDMTKVSETTETVIIVRIRQ</sequence>
<dbReference type="AlphaFoldDB" id="A0A9D9IA98"/>
<feature type="binding site" evidence="8">
    <location>
        <begin position="35"/>
        <end position="40"/>
    </location>
    <ligand>
        <name>ATP</name>
        <dbReference type="ChEBI" id="CHEBI:30616"/>
    </ligand>
</feature>
<evidence type="ECO:0000256" key="3">
    <source>
        <dbReference type="ARBA" id="ARBA00022598"/>
    </source>
</evidence>
<evidence type="ECO:0000256" key="8">
    <source>
        <dbReference type="HAMAP-Rule" id="MF_01161"/>
    </source>
</evidence>
<dbReference type="SUPFAM" id="SSF56037">
    <property type="entry name" value="PheT/TilS domain"/>
    <property type="match status" value="1"/>
</dbReference>
<comment type="domain">
    <text evidence="8">The N-terminal region contains the highly conserved SGGXDS motif, predicted to be a P-loop motif involved in ATP binding.</text>
</comment>
<dbReference type="CDD" id="cd01992">
    <property type="entry name" value="TilS_N"/>
    <property type="match status" value="1"/>
</dbReference>
<dbReference type="Pfam" id="PF01171">
    <property type="entry name" value="ATP_bind_3"/>
    <property type="match status" value="1"/>
</dbReference>
<reference evidence="10" key="2">
    <citation type="journal article" date="2021" name="PeerJ">
        <title>Extensive microbial diversity within the chicken gut microbiome revealed by metagenomics and culture.</title>
        <authorList>
            <person name="Gilroy R."/>
            <person name="Ravi A."/>
            <person name="Getino M."/>
            <person name="Pursley I."/>
            <person name="Horton D.L."/>
            <person name="Alikhan N.F."/>
            <person name="Baker D."/>
            <person name="Gharbi K."/>
            <person name="Hall N."/>
            <person name="Watson M."/>
            <person name="Adriaenssens E.M."/>
            <person name="Foster-Nyarko E."/>
            <person name="Jarju S."/>
            <person name="Secka A."/>
            <person name="Antonio M."/>
            <person name="Oren A."/>
            <person name="Chaudhuri R.R."/>
            <person name="La Ragione R."/>
            <person name="Hildebrand F."/>
            <person name="Pallen M.J."/>
        </authorList>
    </citation>
    <scope>NUCLEOTIDE SEQUENCE</scope>
    <source>
        <strain evidence="10">B1-15692</strain>
    </source>
</reference>
<comment type="caution">
    <text evidence="10">The sequence shown here is derived from an EMBL/GenBank/DDBJ whole genome shotgun (WGS) entry which is preliminary data.</text>
</comment>
<dbReference type="InterPro" id="IPR012094">
    <property type="entry name" value="tRNA_Ile_lys_synt"/>
</dbReference>
<evidence type="ECO:0000256" key="2">
    <source>
        <dbReference type="ARBA" id="ARBA00022490"/>
    </source>
</evidence>
<accession>A0A9D9IA98</accession>